<feature type="region of interest" description="Disordered" evidence="1">
    <location>
        <begin position="229"/>
        <end position="254"/>
    </location>
</feature>
<feature type="compositionally biased region" description="Polar residues" evidence="1">
    <location>
        <begin position="236"/>
        <end position="246"/>
    </location>
</feature>
<sequence length="281" mass="32063">MINKVVTSLRTPLKGETSATEFSILEHDEYSGKMYRTSSLGSFMVDKYKPSGYILKIELSLTKIGLILLRCMHLILKNEMKQGPSSNFIKELSYYHKNTNETKLFMICISISDCVKFSLHCLKKWIKSDKSILKLNKVLGCSSKYTDNLLESHIDIFDALEISISSSELGLLLCMLLLKAGQMSTGDVYERGFLELADERLIEKIKSCSEDCKSVYADKDRFIREHHKANRMAQKLSKSSLKNTPSNEKDKTAKTNADVIIDKISKEYTDEKNDGYKSLRY</sequence>
<name>A0A7S3NAH7_9SPIT</name>
<protein>
    <submittedName>
        <fullName evidence="2">Uncharacterized protein</fullName>
    </submittedName>
</protein>
<dbReference type="EMBL" id="HBII01022530">
    <property type="protein sequence ID" value="CAE0350437.1"/>
    <property type="molecule type" value="Transcribed_RNA"/>
</dbReference>
<dbReference type="AlphaFoldDB" id="A0A7S3NAH7"/>
<accession>A0A7S3NAH7</accession>
<evidence type="ECO:0000313" key="2">
    <source>
        <dbReference type="EMBL" id="CAE0350437.1"/>
    </source>
</evidence>
<organism evidence="2">
    <name type="scientific">Euplotes harpa</name>
    <dbReference type="NCBI Taxonomy" id="151035"/>
    <lineage>
        <taxon>Eukaryota</taxon>
        <taxon>Sar</taxon>
        <taxon>Alveolata</taxon>
        <taxon>Ciliophora</taxon>
        <taxon>Intramacronucleata</taxon>
        <taxon>Spirotrichea</taxon>
        <taxon>Hypotrichia</taxon>
        <taxon>Euplotida</taxon>
        <taxon>Euplotidae</taxon>
        <taxon>Euplotes</taxon>
    </lineage>
</organism>
<reference evidence="2" key="1">
    <citation type="submission" date="2021-01" db="EMBL/GenBank/DDBJ databases">
        <authorList>
            <person name="Corre E."/>
            <person name="Pelletier E."/>
            <person name="Niang G."/>
            <person name="Scheremetjew M."/>
            <person name="Finn R."/>
            <person name="Kale V."/>
            <person name="Holt S."/>
            <person name="Cochrane G."/>
            <person name="Meng A."/>
            <person name="Brown T."/>
            <person name="Cohen L."/>
        </authorList>
    </citation>
    <scope>NUCLEOTIDE SEQUENCE</scope>
    <source>
        <strain evidence="2">FSP1.4</strain>
    </source>
</reference>
<evidence type="ECO:0000256" key="1">
    <source>
        <dbReference type="SAM" id="MobiDB-lite"/>
    </source>
</evidence>
<proteinExistence type="predicted"/>
<gene>
    <name evidence="2" type="ORF">EHAR0213_LOCUS9351</name>
</gene>